<protein>
    <submittedName>
        <fullName evidence="3">Aminohydrolase SsnA</fullName>
    </submittedName>
</protein>
<dbReference type="NCBIfam" id="NF005540">
    <property type="entry name" value="PRK07203.1"/>
    <property type="match status" value="1"/>
</dbReference>
<dbReference type="SUPFAM" id="SSF51556">
    <property type="entry name" value="Metallo-dependent hydrolases"/>
    <property type="match status" value="1"/>
</dbReference>
<dbReference type="InterPro" id="IPR050287">
    <property type="entry name" value="MTA/SAH_deaminase"/>
</dbReference>
<dbReference type="SUPFAM" id="SSF51338">
    <property type="entry name" value="Composite domain of metallo-dependent hydrolases"/>
    <property type="match status" value="1"/>
</dbReference>
<proteinExistence type="predicted"/>
<dbReference type="AlphaFoldDB" id="A0A9D1N3Q1"/>
<dbReference type="InterPro" id="IPR032466">
    <property type="entry name" value="Metal_Hydrolase"/>
</dbReference>
<dbReference type="EMBL" id="DVNZ01000167">
    <property type="protein sequence ID" value="HIU94559.1"/>
    <property type="molecule type" value="Genomic_DNA"/>
</dbReference>
<dbReference type="PANTHER" id="PTHR43794">
    <property type="entry name" value="AMINOHYDROLASE SSNA-RELATED"/>
    <property type="match status" value="1"/>
</dbReference>
<dbReference type="Gene3D" id="2.30.40.10">
    <property type="entry name" value="Urease, subunit C, domain 1"/>
    <property type="match status" value="1"/>
</dbReference>
<evidence type="ECO:0000313" key="4">
    <source>
        <dbReference type="Proteomes" id="UP000824128"/>
    </source>
</evidence>
<comment type="caution">
    <text evidence="3">The sequence shown here is derived from an EMBL/GenBank/DDBJ whole genome shotgun (WGS) entry which is preliminary data.</text>
</comment>
<keyword evidence="1" id="KW-0378">Hydrolase</keyword>
<organism evidence="3 4">
    <name type="scientific">Candidatus Aphodomorpha intestinavium</name>
    <dbReference type="NCBI Taxonomy" id="2840672"/>
    <lineage>
        <taxon>Bacteria</taxon>
        <taxon>Bacillati</taxon>
        <taxon>Bacillota</taxon>
        <taxon>Clostridia</taxon>
        <taxon>Eubacteriales</taxon>
        <taxon>Candidatus Aphodomorpha</taxon>
    </lineage>
</organism>
<evidence type="ECO:0000259" key="2">
    <source>
        <dbReference type="Pfam" id="PF01979"/>
    </source>
</evidence>
<dbReference type="PANTHER" id="PTHR43794:SF11">
    <property type="entry name" value="AMIDOHYDROLASE-RELATED DOMAIN-CONTAINING PROTEIN"/>
    <property type="match status" value="1"/>
</dbReference>
<feature type="domain" description="Amidohydrolase-related" evidence="2">
    <location>
        <begin position="57"/>
        <end position="411"/>
    </location>
</feature>
<reference evidence="3" key="2">
    <citation type="journal article" date="2021" name="PeerJ">
        <title>Extensive microbial diversity within the chicken gut microbiome revealed by metagenomics and culture.</title>
        <authorList>
            <person name="Gilroy R."/>
            <person name="Ravi A."/>
            <person name="Getino M."/>
            <person name="Pursley I."/>
            <person name="Horton D.L."/>
            <person name="Alikhan N.F."/>
            <person name="Baker D."/>
            <person name="Gharbi K."/>
            <person name="Hall N."/>
            <person name="Watson M."/>
            <person name="Adriaenssens E.M."/>
            <person name="Foster-Nyarko E."/>
            <person name="Jarju S."/>
            <person name="Secka A."/>
            <person name="Antonio M."/>
            <person name="Oren A."/>
            <person name="Chaudhuri R.R."/>
            <person name="La Ragione R."/>
            <person name="Hildebrand F."/>
            <person name="Pallen M.J."/>
        </authorList>
    </citation>
    <scope>NUCLEOTIDE SEQUENCE</scope>
    <source>
        <strain evidence="3">ChiGjej2B2-16831</strain>
    </source>
</reference>
<accession>A0A9D1N3Q1</accession>
<dbReference type="GO" id="GO:0016810">
    <property type="term" value="F:hydrolase activity, acting on carbon-nitrogen (but not peptide) bonds"/>
    <property type="evidence" value="ECO:0007669"/>
    <property type="project" value="InterPro"/>
</dbReference>
<dbReference type="InterPro" id="IPR011059">
    <property type="entry name" value="Metal-dep_hydrolase_composite"/>
</dbReference>
<dbReference type="Gene3D" id="3.20.20.140">
    <property type="entry name" value="Metal-dependent hydrolases"/>
    <property type="match status" value="1"/>
</dbReference>
<name>A0A9D1N3Q1_9FIRM</name>
<reference evidence="3" key="1">
    <citation type="submission" date="2020-10" db="EMBL/GenBank/DDBJ databases">
        <authorList>
            <person name="Gilroy R."/>
        </authorList>
    </citation>
    <scope>NUCLEOTIDE SEQUENCE</scope>
    <source>
        <strain evidence="3">ChiGjej2B2-16831</strain>
    </source>
</reference>
<evidence type="ECO:0000256" key="1">
    <source>
        <dbReference type="ARBA" id="ARBA00022801"/>
    </source>
</evidence>
<dbReference type="Pfam" id="PF01979">
    <property type="entry name" value="Amidohydro_1"/>
    <property type="match status" value="1"/>
</dbReference>
<gene>
    <name evidence="3" type="primary">ssnA</name>
    <name evidence="3" type="ORF">IAD24_05300</name>
</gene>
<sequence length="441" mass="48427">MAIHVYKNAKIYTMDPGAPYIASGYLAVENGRIAAIGPMSGYARPEGAGETDLHGMVVLPGVIHSHSHFYGQFVRGIPLSAPMANWQQILGNMWWKVDKLLDDDMNYYSAMMGLVEGIEMGTTTYIDHHASPNHSIGSLEIIEQAVKACGARAVLCYEVTDRDGRERCENGIRENVAFIRAHQGDREALVQATFGLHASYTLDDDTLERCAAEAAALGVGFHIHVAEDRADVYDSYRRCDRHVVSRLAHFGILGEKTIAAHCVHVGPEQRAILRETGTMVAHNPESNMNNAVGVAPVWDMLQEGVCVGLGGDGFVYDSFKEVQIAAIAQRAFYGDPRVMGGDACERLLYRNNFRIAGTFFDHFGALCAGNAADFIAVDYCAPTPLDGSNLFSHLTSNFSGHVDTVVVNGRVLKKDGRLTTIDREEVFAKCREQAERLWKLL</sequence>
<dbReference type="InterPro" id="IPR006680">
    <property type="entry name" value="Amidohydro-rel"/>
</dbReference>
<evidence type="ECO:0000313" key="3">
    <source>
        <dbReference type="EMBL" id="HIU94559.1"/>
    </source>
</evidence>
<dbReference type="Proteomes" id="UP000824128">
    <property type="component" value="Unassembled WGS sequence"/>
</dbReference>